<dbReference type="KEGG" id="atr:18428747"/>
<evidence type="ECO:0000313" key="7">
    <source>
        <dbReference type="Proteomes" id="UP000017836"/>
    </source>
</evidence>
<keyword evidence="4" id="KW-0472">Membrane</keyword>
<dbReference type="Proteomes" id="UP000017836">
    <property type="component" value="Unassembled WGS sequence"/>
</dbReference>
<evidence type="ECO:0000313" key="6">
    <source>
        <dbReference type="EMBL" id="ERN00679.1"/>
    </source>
</evidence>
<dbReference type="InterPro" id="IPR003406">
    <property type="entry name" value="Glyco_trans_14"/>
</dbReference>
<dbReference type="Gramene" id="ERN00679">
    <property type="protein sequence ID" value="ERN00679"/>
    <property type="gene ID" value="AMTR_s00106p00050320"/>
</dbReference>
<evidence type="ECO:0000256" key="3">
    <source>
        <dbReference type="ARBA" id="ARBA00022679"/>
    </source>
</evidence>
<gene>
    <name evidence="6" type="ORF">AMTR_s00106p00050320</name>
</gene>
<name>W1NZB9_AMBTC</name>
<accession>W1NZB9</accession>
<dbReference type="HOGENOM" id="CLU_035559_3_0_1"/>
<dbReference type="eggNOG" id="ENOG502QSSV">
    <property type="taxonomic scope" value="Eukaryota"/>
</dbReference>
<keyword evidence="2" id="KW-0328">Glycosyltransferase</keyword>
<keyword evidence="3" id="KW-0808">Transferase</keyword>
<dbReference type="OMA" id="INGHENE"/>
<dbReference type="GO" id="GO:0016020">
    <property type="term" value="C:membrane"/>
    <property type="evidence" value="ECO:0007669"/>
    <property type="project" value="UniProtKB-SubCell"/>
</dbReference>
<organism evidence="6 7">
    <name type="scientific">Amborella trichopoda</name>
    <dbReference type="NCBI Taxonomy" id="13333"/>
    <lineage>
        <taxon>Eukaryota</taxon>
        <taxon>Viridiplantae</taxon>
        <taxon>Streptophyta</taxon>
        <taxon>Embryophyta</taxon>
        <taxon>Tracheophyta</taxon>
        <taxon>Spermatophyta</taxon>
        <taxon>Magnoliopsida</taxon>
        <taxon>Amborellales</taxon>
        <taxon>Amborellaceae</taxon>
        <taxon>Amborella</taxon>
    </lineage>
</organism>
<evidence type="ECO:0000256" key="2">
    <source>
        <dbReference type="ARBA" id="ARBA00022676"/>
    </source>
</evidence>
<dbReference type="AlphaFoldDB" id="W1NZB9"/>
<evidence type="ECO:0000256" key="4">
    <source>
        <dbReference type="ARBA" id="ARBA00023136"/>
    </source>
</evidence>
<dbReference type="Pfam" id="PF02485">
    <property type="entry name" value="Branch"/>
    <property type="match status" value="1"/>
</dbReference>
<dbReference type="PANTHER" id="PTHR31042">
    <property type="entry name" value="CORE-2/I-BRANCHING BETA-1,6-N-ACETYLGLUCOSAMINYLTRANSFERASE FAMILY PROTEIN-RELATED"/>
    <property type="match status" value="1"/>
</dbReference>
<dbReference type="GO" id="GO:0016757">
    <property type="term" value="F:glycosyltransferase activity"/>
    <property type="evidence" value="ECO:0007669"/>
    <property type="project" value="UniProtKB-KW"/>
</dbReference>
<proteinExistence type="predicted"/>
<sequence>MKKRHSAHHLFWLGLRVVLGLSATFCVLSFLRIQSEYKPEPPFTWTQLPFTGPPKIAFLFLVRANLPLDFLWNHFFLNGDSRNFSIYIHSKPGFVLDESTTRCTFCYGRQLSQSIQVGWGEATMIKAERILIQKALQDPANQRFVLLSESCVPLYNFSYIYNYLLASPKSFVDSFLDTKEGRYNPKMSSVIPKDRWKKGSQWITLIRKHAELVVTDDRIFPVFERYCKRRPPSDELEEKVSRSFLFSFHKPNVQKEHNCIPDEHYVQTLLAMRDLEDEVERRTLTYTSWNQSTTETEKQAWHPLTFGYRNADSHRIKEIKDINHVYYETEYRTEWCWRNGTAAPCFLFARKFSRGAAIRLLNEGVVGEFDGALYLKPSL</sequence>
<keyword evidence="5" id="KW-0325">Glycoprotein</keyword>
<comment type="subcellular location">
    <subcellularLocation>
        <location evidence="1">Membrane</location>
        <topology evidence="1">Single-pass type II membrane protein</topology>
    </subcellularLocation>
</comment>
<dbReference type="InterPro" id="IPR044174">
    <property type="entry name" value="BC10-like"/>
</dbReference>
<evidence type="ECO:0000256" key="1">
    <source>
        <dbReference type="ARBA" id="ARBA00004606"/>
    </source>
</evidence>
<dbReference type="EMBL" id="KI394815">
    <property type="protein sequence ID" value="ERN00679.1"/>
    <property type="molecule type" value="Genomic_DNA"/>
</dbReference>
<protein>
    <submittedName>
        <fullName evidence="6">Uncharacterized protein</fullName>
    </submittedName>
</protein>
<reference evidence="7" key="1">
    <citation type="journal article" date="2013" name="Science">
        <title>The Amborella genome and the evolution of flowering plants.</title>
        <authorList>
            <consortium name="Amborella Genome Project"/>
        </authorList>
    </citation>
    <scope>NUCLEOTIDE SEQUENCE [LARGE SCALE GENOMIC DNA]</scope>
</reference>
<dbReference type="OrthoDB" id="191334at2759"/>
<dbReference type="PANTHER" id="PTHR31042:SF70">
    <property type="entry name" value="OS01G0695200 PROTEIN"/>
    <property type="match status" value="1"/>
</dbReference>
<evidence type="ECO:0000256" key="5">
    <source>
        <dbReference type="ARBA" id="ARBA00023180"/>
    </source>
</evidence>
<keyword evidence="7" id="KW-1185">Reference proteome</keyword>